<dbReference type="Gene3D" id="3.30.70.270">
    <property type="match status" value="1"/>
</dbReference>
<sequence length="476" mass="52366">MVTDPFHIASLGIPLLATIYMHRLAESRRQLAELVCEREVHQHRLMQDAFFDALTGLPNRRRLEVDLHDLAVRNEAGVMLAIDIDKFKFVNDTMGHDAGDAMLQVVANRVRMAVAQAGRLYRLGGDEFVVLATGTRDEASIIDICRSIEISVGEPLNLPQGRVVAGVSIGVTFIAASEYDFATIFKRADLALYRAKEISGPSHAFFDPALAAEALDRIAIERDLLRGLADQEFFIEYQPILDIHSHRVMSLEALLRWNHPVRGMMAPDAFIPLAERTGLILPIGRWVLREACRAAASWPGEAGVAVNVSGDQFKDSGFVPFVRDVLAEAGLEARRLTIEVTESVFTVDVSVIQKSLSDLRAIGVKIALDDFGTGFSSINNLKRFPLDHLKIDKCFTDAMLKGGSDGELVSLMSRLGDAFQLSTTIEGIETHMQLEFARLMGIQNVQGFLISRPIPADQVAELLTNGFEVSPVAMSA</sequence>
<evidence type="ECO:0000259" key="1">
    <source>
        <dbReference type="PROSITE" id="PS50883"/>
    </source>
</evidence>
<dbReference type="InterPro" id="IPR052155">
    <property type="entry name" value="Biofilm_reg_signaling"/>
</dbReference>
<dbReference type="EMBL" id="JACIDU010000017">
    <property type="protein sequence ID" value="MBB4105114.1"/>
    <property type="molecule type" value="Genomic_DNA"/>
</dbReference>
<dbReference type="CDD" id="cd01949">
    <property type="entry name" value="GGDEF"/>
    <property type="match status" value="1"/>
</dbReference>
<dbReference type="Pfam" id="PF00563">
    <property type="entry name" value="EAL"/>
    <property type="match status" value="1"/>
</dbReference>
<feature type="domain" description="GGDEF" evidence="2">
    <location>
        <begin position="75"/>
        <end position="208"/>
    </location>
</feature>
<dbReference type="SMART" id="SM00267">
    <property type="entry name" value="GGDEF"/>
    <property type="match status" value="1"/>
</dbReference>
<dbReference type="InterPro" id="IPR001633">
    <property type="entry name" value="EAL_dom"/>
</dbReference>
<dbReference type="InterPro" id="IPR000160">
    <property type="entry name" value="GGDEF_dom"/>
</dbReference>
<dbReference type="InterPro" id="IPR035919">
    <property type="entry name" value="EAL_sf"/>
</dbReference>
<dbReference type="Gene3D" id="3.20.20.450">
    <property type="entry name" value="EAL domain"/>
    <property type="match status" value="1"/>
</dbReference>
<evidence type="ECO:0000259" key="2">
    <source>
        <dbReference type="PROSITE" id="PS50887"/>
    </source>
</evidence>
<keyword evidence="4" id="KW-1185">Reference proteome</keyword>
<evidence type="ECO:0000313" key="4">
    <source>
        <dbReference type="Proteomes" id="UP000584824"/>
    </source>
</evidence>
<dbReference type="AlphaFoldDB" id="A0A7W6P3R8"/>
<dbReference type="Pfam" id="PF00990">
    <property type="entry name" value="GGDEF"/>
    <property type="match status" value="1"/>
</dbReference>
<dbReference type="PANTHER" id="PTHR44757:SF2">
    <property type="entry name" value="BIOFILM ARCHITECTURE MAINTENANCE PROTEIN MBAA"/>
    <property type="match status" value="1"/>
</dbReference>
<dbReference type="NCBIfam" id="TIGR00254">
    <property type="entry name" value="GGDEF"/>
    <property type="match status" value="1"/>
</dbReference>
<protein>
    <submittedName>
        <fullName evidence="3">Diguanylate cyclase (GGDEF)-like protein</fullName>
    </submittedName>
</protein>
<dbReference type="SMART" id="SM00052">
    <property type="entry name" value="EAL"/>
    <property type="match status" value="1"/>
</dbReference>
<organism evidence="3 4">
    <name type="scientific">Allorhizobium borbori</name>
    <dbReference type="NCBI Taxonomy" id="485907"/>
    <lineage>
        <taxon>Bacteria</taxon>
        <taxon>Pseudomonadati</taxon>
        <taxon>Pseudomonadota</taxon>
        <taxon>Alphaproteobacteria</taxon>
        <taxon>Hyphomicrobiales</taxon>
        <taxon>Rhizobiaceae</taxon>
        <taxon>Rhizobium/Agrobacterium group</taxon>
        <taxon>Allorhizobium</taxon>
    </lineage>
</organism>
<dbReference type="InterPro" id="IPR043128">
    <property type="entry name" value="Rev_trsase/Diguanyl_cyclase"/>
</dbReference>
<dbReference type="PROSITE" id="PS50887">
    <property type="entry name" value="GGDEF"/>
    <property type="match status" value="1"/>
</dbReference>
<dbReference type="PANTHER" id="PTHR44757">
    <property type="entry name" value="DIGUANYLATE CYCLASE DGCP"/>
    <property type="match status" value="1"/>
</dbReference>
<reference evidence="3 4" key="1">
    <citation type="submission" date="2020-08" db="EMBL/GenBank/DDBJ databases">
        <title>Genomic Encyclopedia of Type Strains, Phase IV (KMG-IV): sequencing the most valuable type-strain genomes for metagenomic binning, comparative biology and taxonomic classification.</title>
        <authorList>
            <person name="Goeker M."/>
        </authorList>
    </citation>
    <scope>NUCLEOTIDE SEQUENCE [LARGE SCALE GENOMIC DNA]</scope>
    <source>
        <strain evidence="3 4">DSM 26385</strain>
    </source>
</reference>
<gene>
    <name evidence="3" type="ORF">GGQ66_003697</name>
</gene>
<dbReference type="InterPro" id="IPR029787">
    <property type="entry name" value="Nucleotide_cyclase"/>
</dbReference>
<evidence type="ECO:0000313" key="3">
    <source>
        <dbReference type="EMBL" id="MBB4105114.1"/>
    </source>
</evidence>
<dbReference type="CDD" id="cd01948">
    <property type="entry name" value="EAL"/>
    <property type="match status" value="1"/>
</dbReference>
<dbReference type="PROSITE" id="PS50883">
    <property type="entry name" value="EAL"/>
    <property type="match status" value="1"/>
</dbReference>
<dbReference type="RefSeq" id="WP_183794273.1">
    <property type="nucleotide sequence ID" value="NZ_JACIDU010000017.1"/>
</dbReference>
<name>A0A7W6P3R8_9HYPH</name>
<accession>A0A7W6P3R8</accession>
<feature type="domain" description="EAL" evidence="1">
    <location>
        <begin position="217"/>
        <end position="467"/>
    </location>
</feature>
<dbReference type="Proteomes" id="UP000584824">
    <property type="component" value="Unassembled WGS sequence"/>
</dbReference>
<dbReference type="SUPFAM" id="SSF55073">
    <property type="entry name" value="Nucleotide cyclase"/>
    <property type="match status" value="1"/>
</dbReference>
<proteinExistence type="predicted"/>
<dbReference type="SUPFAM" id="SSF141868">
    <property type="entry name" value="EAL domain-like"/>
    <property type="match status" value="1"/>
</dbReference>
<comment type="caution">
    <text evidence="3">The sequence shown here is derived from an EMBL/GenBank/DDBJ whole genome shotgun (WGS) entry which is preliminary data.</text>
</comment>